<dbReference type="EMBL" id="JBEZVI010000028">
    <property type="protein sequence ID" value="MEU3713655.1"/>
    <property type="molecule type" value="Genomic_DNA"/>
</dbReference>
<keyword evidence="1 4" id="KW-0489">Methyltransferase</keyword>
<dbReference type="PANTHER" id="PTHR10509">
    <property type="entry name" value="O-METHYLTRANSFERASE-RELATED"/>
    <property type="match status" value="1"/>
</dbReference>
<organism evidence="4 5">
    <name type="scientific">Streptomyces catenulae</name>
    <dbReference type="NCBI Taxonomy" id="66875"/>
    <lineage>
        <taxon>Bacteria</taxon>
        <taxon>Bacillati</taxon>
        <taxon>Actinomycetota</taxon>
        <taxon>Actinomycetes</taxon>
        <taxon>Kitasatosporales</taxon>
        <taxon>Streptomycetaceae</taxon>
        <taxon>Streptomyces</taxon>
    </lineage>
</organism>
<dbReference type="GO" id="GO:0008168">
    <property type="term" value="F:methyltransferase activity"/>
    <property type="evidence" value="ECO:0007669"/>
    <property type="project" value="UniProtKB-KW"/>
</dbReference>
<proteinExistence type="predicted"/>
<dbReference type="InterPro" id="IPR002935">
    <property type="entry name" value="SAM_O-MeTrfase"/>
</dbReference>
<protein>
    <submittedName>
        <fullName evidence="4">O-methyltransferase</fullName>
        <ecNumber evidence="4">2.1.1.-</ecNumber>
    </submittedName>
</protein>
<dbReference type="PANTHER" id="PTHR10509:SF14">
    <property type="entry name" value="CAFFEOYL-COA O-METHYLTRANSFERASE 3-RELATED"/>
    <property type="match status" value="1"/>
</dbReference>
<dbReference type="EC" id="2.1.1.-" evidence="4"/>
<evidence type="ECO:0000313" key="5">
    <source>
        <dbReference type="Proteomes" id="UP001550853"/>
    </source>
</evidence>
<dbReference type="InterPro" id="IPR050362">
    <property type="entry name" value="Cation-dep_OMT"/>
</dbReference>
<dbReference type="InterPro" id="IPR029063">
    <property type="entry name" value="SAM-dependent_MTases_sf"/>
</dbReference>
<sequence>MSEHQWNAVESYFAPLLAPHDEVLGAALRASDAAGLPPIAVSPTEGKLLHLLAQTQGARRILELGTLGGYSTIWLGRALPADGRLISLEADVAHAEVARANLDRAGLSGVAEVRVGPALDSLAALAADGAEPFDLVFIDADKPNNPHYLEWALRLTRPGSLIVCDNVVRGGKVADPANPEPAVRGIRRCLEMMAEHPKLSATAIQTVGSKGYDGFALARVVA</sequence>
<dbReference type="CDD" id="cd02440">
    <property type="entry name" value="AdoMet_MTases"/>
    <property type="match status" value="1"/>
</dbReference>
<evidence type="ECO:0000256" key="1">
    <source>
        <dbReference type="ARBA" id="ARBA00022603"/>
    </source>
</evidence>
<comment type="caution">
    <text evidence="4">The sequence shown here is derived from an EMBL/GenBank/DDBJ whole genome shotgun (WGS) entry which is preliminary data.</text>
</comment>
<dbReference type="PROSITE" id="PS51682">
    <property type="entry name" value="SAM_OMT_I"/>
    <property type="match status" value="1"/>
</dbReference>
<reference evidence="4 5" key="1">
    <citation type="submission" date="2024-06" db="EMBL/GenBank/DDBJ databases">
        <title>The Natural Products Discovery Center: Release of the First 8490 Sequenced Strains for Exploring Actinobacteria Biosynthetic Diversity.</title>
        <authorList>
            <person name="Kalkreuter E."/>
            <person name="Kautsar S.A."/>
            <person name="Yang D."/>
            <person name="Bader C.D."/>
            <person name="Teijaro C.N."/>
            <person name="Fluegel L."/>
            <person name="Davis C.M."/>
            <person name="Simpson J.R."/>
            <person name="Lauterbach L."/>
            <person name="Steele A.D."/>
            <person name="Gui C."/>
            <person name="Meng S."/>
            <person name="Li G."/>
            <person name="Viehrig K."/>
            <person name="Ye F."/>
            <person name="Su P."/>
            <person name="Kiefer A.F."/>
            <person name="Nichols A."/>
            <person name="Cepeda A.J."/>
            <person name="Yan W."/>
            <person name="Fan B."/>
            <person name="Jiang Y."/>
            <person name="Adhikari A."/>
            <person name="Zheng C.-J."/>
            <person name="Schuster L."/>
            <person name="Cowan T.M."/>
            <person name="Smanski M.J."/>
            <person name="Chevrette M.G."/>
            <person name="De Carvalho L.P.S."/>
            <person name="Shen B."/>
        </authorList>
    </citation>
    <scope>NUCLEOTIDE SEQUENCE [LARGE SCALE GENOMIC DNA]</scope>
    <source>
        <strain evidence="4 5">NPDC033039</strain>
    </source>
</reference>
<dbReference type="Gene3D" id="3.40.50.150">
    <property type="entry name" value="Vaccinia Virus protein VP39"/>
    <property type="match status" value="1"/>
</dbReference>
<accession>A0ABV2Z6M9</accession>
<keyword evidence="5" id="KW-1185">Reference proteome</keyword>
<dbReference type="GO" id="GO:0032259">
    <property type="term" value="P:methylation"/>
    <property type="evidence" value="ECO:0007669"/>
    <property type="project" value="UniProtKB-KW"/>
</dbReference>
<gene>
    <name evidence="4" type="ORF">AB0E61_26605</name>
</gene>
<evidence type="ECO:0000256" key="2">
    <source>
        <dbReference type="ARBA" id="ARBA00022679"/>
    </source>
</evidence>
<dbReference type="SUPFAM" id="SSF53335">
    <property type="entry name" value="S-adenosyl-L-methionine-dependent methyltransferases"/>
    <property type="match status" value="1"/>
</dbReference>
<evidence type="ECO:0000256" key="3">
    <source>
        <dbReference type="ARBA" id="ARBA00022691"/>
    </source>
</evidence>
<evidence type="ECO:0000313" key="4">
    <source>
        <dbReference type="EMBL" id="MEU3713655.1"/>
    </source>
</evidence>
<dbReference type="Pfam" id="PF01596">
    <property type="entry name" value="Methyltransf_3"/>
    <property type="match status" value="1"/>
</dbReference>
<dbReference type="RefSeq" id="WP_030285537.1">
    <property type="nucleotide sequence ID" value="NZ_JBEZVI010000028.1"/>
</dbReference>
<keyword evidence="3" id="KW-0949">S-adenosyl-L-methionine</keyword>
<dbReference type="Proteomes" id="UP001550853">
    <property type="component" value="Unassembled WGS sequence"/>
</dbReference>
<keyword evidence="2 4" id="KW-0808">Transferase</keyword>
<name>A0ABV2Z6M9_9ACTN</name>